<keyword evidence="4" id="KW-1185">Reference proteome</keyword>
<dbReference type="AlphaFoldDB" id="A0A2U2N9T7"/>
<evidence type="ECO:0000256" key="1">
    <source>
        <dbReference type="SAM" id="MobiDB-lite"/>
    </source>
</evidence>
<sequence>MSSAKHTARHSGFHGSAPDLSAGSIARPDSPAENGAAFPSGRSGYESGYDGGEFSSGADQAVESLHRIDEKVNALRAAREADPDSLLDKAFKAAVPALVGMVAGKAFQTLWDKGTSRRNLRKGLAEDAPQGLLMSLAFAAASAAFGAVVSQLSDRGSKAIVARRHRKARR</sequence>
<accession>A0A2U2N9T7</accession>
<comment type="caution">
    <text evidence="3">The sequence shown here is derived from an EMBL/GenBank/DDBJ whole genome shotgun (WGS) entry which is preliminary data.</text>
</comment>
<dbReference type="EMBL" id="QFFM01000011">
    <property type="protein sequence ID" value="PWG65946.1"/>
    <property type="molecule type" value="Genomic_DNA"/>
</dbReference>
<feature type="transmembrane region" description="Helical" evidence="2">
    <location>
        <begin position="93"/>
        <end position="111"/>
    </location>
</feature>
<proteinExistence type="predicted"/>
<keyword evidence="2" id="KW-0472">Membrane</keyword>
<feature type="region of interest" description="Disordered" evidence="1">
    <location>
        <begin position="1"/>
        <end position="62"/>
    </location>
</feature>
<dbReference type="OrthoDB" id="3240197at2"/>
<reference evidence="3 4" key="1">
    <citation type="journal article" date="2018" name="Int. J. Syst. Evol. Microbiol.">
        <title>Bifidobacterium callitrichidarum sp. nov. from the faeces of the emperor tamarin (Saguinus imperator).</title>
        <authorList>
            <person name="Modesto M."/>
            <person name="Michelini S."/>
            <person name="Sansosti M.C."/>
            <person name="De Filippo C."/>
            <person name="Cavalieri D."/>
            <person name="Qvirist L."/>
            <person name="Andlid T."/>
            <person name="Spiezio C."/>
            <person name="Sandri C."/>
            <person name="Pascarelli S."/>
            <person name="Sgorbati B."/>
            <person name="Mattarelli P."/>
        </authorList>
    </citation>
    <scope>NUCLEOTIDE SEQUENCE [LARGE SCALE GENOMIC DNA]</scope>
    <source>
        <strain evidence="3 4">TRI 5</strain>
    </source>
</reference>
<name>A0A2U2N9T7_9BIFI</name>
<organism evidence="3 4">
    <name type="scientific">Bifidobacterium callitrichidarum</name>
    <dbReference type="NCBI Taxonomy" id="2052941"/>
    <lineage>
        <taxon>Bacteria</taxon>
        <taxon>Bacillati</taxon>
        <taxon>Actinomycetota</taxon>
        <taxon>Actinomycetes</taxon>
        <taxon>Bifidobacteriales</taxon>
        <taxon>Bifidobacteriaceae</taxon>
        <taxon>Bifidobacterium</taxon>
    </lineage>
</organism>
<dbReference type="Pfam" id="PF14019">
    <property type="entry name" value="DUF4235"/>
    <property type="match status" value="1"/>
</dbReference>
<evidence type="ECO:0000313" key="4">
    <source>
        <dbReference type="Proteomes" id="UP000245876"/>
    </source>
</evidence>
<gene>
    <name evidence="3" type="ORF">DF196_06305</name>
</gene>
<evidence type="ECO:0008006" key="5">
    <source>
        <dbReference type="Google" id="ProtNLM"/>
    </source>
</evidence>
<feature type="transmembrane region" description="Helical" evidence="2">
    <location>
        <begin position="131"/>
        <end position="149"/>
    </location>
</feature>
<evidence type="ECO:0000256" key="2">
    <source>
        <dbReference type="SAM" id="Phobius"/>
    </source>
</evidence>
<protein>
    <recommendedName>
        <fullName evidence="5">DUF4235 domain-containing protein</fullName>
    </recommendedName>
</protein>
<dbReference type="InterPro" id="IPR025329">
    <property type="entry name" value="DUF4235"/>
</dbReference>
<keyword evidence="2" id="KW-0812">Transmembrane</keyword>
<feature type="compositionally biased region" description="Basic residues" evidence="1">
    <location>
        <begin position="1"/>
        <end position="12"/>
    </location>
</feature>
<keyword evidence="2" id="KW-1133">Transmembrane helix</keyword>
<dbReference type="Proteomes" id="UP000245876">
    <property type="component" value="Unassembled WGS sequence"/>
</dbReference>
<evidence type="ECO:0000313" key="3">
    <source>
        <dbReference type="EMBL" id="PWG65946.1"/>
    </source>
</evidence>